<proteinExistence type="predicted"/>
<keyword evidence="2" id="KW-1185">Reference proteome</keyword>
<evidence type="ECO:0008006" key="3">
    <source>
        <dbReference type="Google" id="ProtNLM"/>
    </source>
</evidence>
<gene>
    <name evidence="1" type="ORF">ACFSRY_13285</name>
</gene>
<reference evidence="2" key="1">
    <citation type="journal article" date="2019" name="Int. J. Syst. Evol. Microbiol.">
        <title>The Global Catalogue of Microorganisms (GCM) 10K type strain sequencing project: providing services to taxonomists for standard genome sequencing and annotation.</title>
        <authorList>
            <consortium name="The Broad Institute Genomics Platform"/>
            <consortium name="The Broad Institute Genome Sequencing Center for Infectious Disease"/>
            <person name="Wu L."/>
            <person name="Ma J."/>
        </authorList>
    </citation>
    <scope>NUCLEOTIDE SEQUENCE [LARGE SCALE GENOMIC DNA]</scope>
    <source>
        <strain evidence="2">KCTC 42498</strain>
    </source>
</reference>
<dbReference type="EMBL" id="JBHULU010000018">
    <property type="protein sequence ID" value="MFD2514843.1"/>
    <property type="molecule type" value="Genomic_DNA"/>
</dbReference>
<name>A0ABW5IN17_9BACT</name>
<dbReference type="Proteomes" id="UP001597544">
    <property type="component" value="Unassembled WGS sequence"/>
</dbReference>
<dbReference type="RefSeq" id="WP_377508338.1">
    <property type="nucleotide sequence ID" value="NZ_JBHULU010000018.1"/>
</dbReference>
<sequence>MKRITFFMLFISCFLLSCEKEEEFKIPVDVSFTLDMQREKTSDSRIRFTEGHLVLASFEFEGDREQAEEVRFEKEYEHGLHVPFSPNQGISELKFQVPQGTYSRIAVAIETIDGEEDEGQKKSSLVVEGVYQTSGGKVLPLRFELQSSGEIEVEAKSLSDGSQIILKREAPATASIRLNPHYWFQAVPSSLLDNAEVVERNGVATILISEEVNEQIYEIVVSRIGKGAETVFTY</sequence>
<protein>
    <recommendedName>
        <fullName evidence="3">DUF4493 domain-containing protein</fullName>
    </recommendedName>
</protein>
<accession>A0ABW5IN17</accession>
<evidence type="ECO:0000313" key="2">
    <source>
        <dbReference type="Proteomes" id="UP001597544"/>
    </source>
</evidence>
<comment type="caution">
    <text evidence="1">The sequence shown here is derived from an EMBL/GenBank/DDBJ whole genome shotgun (WGS) entry which is preliminary data.</text>
</comment>
<organism evidence="1 2">
    <name type="scientific">Pontibacter locisalis</name>
    <dbReference type="NCBI Taxonomy" id="1719035"/>
    <lineage>
        <taxon>Bacteria</taxon>
        <taxon>Pseudomonadati</taxon>
        <taxon>Bacteroidota</taxon>
        <taxon>Cytophagia</taxon>
        <taxon>Cytophagales</taxon>
        <taxon>Hymenobacteraceae</taxon>
        <taxon>Pontibacter</taxon>
    </lineage>
</organism>
<evidence type="ECO:0000313" key="1">
    <source>
        <dbReference type="EMBL" id="MFD2514843.1"/>
    </source>
</evidence>
<dbReference type="PROSITE" id="PS51257">
    <property type="entry name" value="PROKAR_LIPOPROTEIN"/>
    <property type="match status" value="1"/>
</dbReference>